<dbReference type="CDD" id="cd06170">
    <property type="entry name" value="LuxR_C_like"/>
    <property type="match status" value="1"/>
</dbReference>
<dbReference type="InterPro" id="IPR039420">
    <property type="entry name" value="WalR-like"/>
</dbReference>
<dbReference type="GO" id="GO:0006355">
    <property type="term" value="P:regulation of DNA-templated transcription"/>
    <property type="evidence" value="ECO:0007669"/>
    <property type="project" value="InterPro"/>
</dbReference>
<dbReference type="PANTHER" id="PTHR43214:SF43">
    <property type="entry name" value="TWO-COMPONENT RESPONSE REGULATOR"/>
    <property type="match status" value="1"/>
</dbReference>
<dbReference type="SMART" id="SM00421">
    <property type="entry name" value="HTH_LUXR"/>
    <property type="match status" value="1"/>
</dbReference>
<feature type="domain" description="Response regulatory" evidence="4">
    <location>
        <begin position="6"/>
        <end position="122"/>
    </location>
</feature>
<dbReference type="InterPro" id="IPR011006">
    <property type="entry name" value="CheY-like_superfamily"/>
</dbReference>
<accession>A0A3B0WE13</accession>
<dbReference type="Pfam" id="PF00196">
    <property type="entry name" value="GerE"/>
    <property type="match status" value="1"/>
</dbReference>
<dbReference type="PRINTS" id="PR00038">
    <property type="entry name" value="HTHLUXR"/>
</dbReference>
<dbReference type="PROSITE" id="PS50110">
    <property type="entry name" value="RESPONSE_REGULATORY"/>
    <property type="match status" value="1"/>
</dbReference>
<keyword evidence="2" id="KW-0238">DNA-binding</keyword>
<feature type="domain" description="HTH luxR-type" evidence="3">
    <location>
        <begin position="147"/>
        <end position="212"/>
    </location>
</feature>
<dbReference type="SMART" id="SM00448">
    <property type="entry name" value="REC"/>
    <property type="match status" value="1"/>
</dbReference>
<dbReference type="InterPro" id="IPR000792">
    <property type="entry name" value="Tscrpt_reg_LuxR_C"/>
</dbReference>
<dbReference type="PROSITE" id="PS50043">
    <property type="entry name" value="HTH_LUXR_2"/>
    <property type="match status" value="1"/>
</dbReference>
<evidence type="ECO:0000256" key="2">
    <source>
        <dbReference type="ARBA" id="ARBA00023125"/>
    </source>
</evidence>
<dbReference type="AlphaFoldDB" id="A0A3B0WE13"/>
<dbReference type="Pfam" id="PF00072">
    <property type="entry name" value="Response_reg"/>
    <property type="match status" value="1"/>
</dbReference>
<gene>
    <name evidence="5" type="ORF">MNBD_CHLOROFLEXI01-4931</name>
</gene>
<dbReference type="Gene3D" id="3.40.50.2300">
    <property type="match status" value="1"/>
</dbReference>
<dbReference type="InterPro" id="IPR001789">
    <property type="entry name" value="Sig_transdc_resp-reg_receiver"/>
</dbReference>
<dbReference type="GO" id="GO:0003677">
    <property type="term" value="F:DNA binding"/>
    <property type="evidence" value="ECO:0007669"/>
    <property type="project" value="UniProtKB-KW"/>
</dbReference>
<dbReference type="InterPro" id="IPR058245">
    <property type="entry name" value="NreC/VraR/RcsB-like_REC"/>
</dbReference>
<keyword evidence="1" id="KW-0597">Phosphoprotein</keyword>
<evidence type="ECO:0000259" key="4">
    <source>
        <dbReference type="PROSITE" id="PS50110"/>
    </source>
</evidence>
<dbReference type="GO" id="GO:0000160">
    <property type="term" value="P:phosphorelay signal transduction system"/>
    <property type="evidence" value="ECO:0007669"/>
    <property type="project" value="InterPro"/>
</dbReference>
<protein>
    <submittedName>
        <fullName evidence="5">Two-component transcriptional response regulator, LuxR family</fullName>
    </submittedName>
</protein>
<sequence length="215" mass="23225">MSDSIRILIADDHPLFREGVAQSLANEPDFVVVGQAGSGEEAFTMVGDLLPDVLLLDVAMPGDGGIVTASKVTAAWPIVRIMMLTVSENQDDLMAALKAGARGYVLKGVTARDLTNGVRLVASGDVYISPALAGSILFELTAVKQEEEDPLTTLSERERDILILVSEGLTNREVGERLHLAEKTIKHYMTNVLQKLHVRSRVEAALLAQKHGLSR</sequence>
<evidence type="ECO:0000256" key="1">
    <source>
        <dbReference type="ARBA" id="ARBA00022553"/>
    </source>
</evidence>
<reference evidence="5" key="1">
    <citation type="submission" date="2018-06" db="EMBL/GenBank/DDBJ databases">
        <authorList>
            <person name="Zhirakovskaya E."/>
        </authorList>
    </citation>
    <scope>NUCLEOTIDE SEQUENCE</scope>
</reference>
<organism evidence="5">
    <name type="scientific">hydrothermal vent metagenome</name>
    <dbReference type="NCBI Taxonomy" id="652676"/>
    <lineage>
        <taxon>unclassified sequences</taxon>
        <taxon>metagenomes</taxon>
        <taxon>ecological metagenomes</taxon>
    </lineage>
</organism>
<dbReference type="SUPFAM" id="SSF46894">
    <property type="entry name" value="C-terminal effector domain of the bipartite response regulators"/>
    <property type="match status" value="1"/>
</dbReference>
<dbReference type="CDD" id="cd17535">
    <property type="entry name" value="REC_NarL-like"/>
    <property type="match status" value="1"/>
</dbReference>
<evidence type="ECO:0000259" key="3">
    <source>
        <dbReference type="PROSITE" id="PS50043"/>
    </source>
</evidence>
<dbReference type="InterPro" id="IPR016032">
    <property type="entry name" value="Sig_transdc_resp-reg_C-effctor"/>
</dbReference>
<dbReference type="EMBL" id="UOEU01000963">
    <property type="protein sequence ID" value="VAW42816.1"/>
    <property type="molecule type" value="Genomic_DNA"/>
</dbReference>
<dbReference type="SUPFAM" id="SSF52172">
    <property type="entry name" value="CheY-like"/>
    <property type="match status" value="1"/>
</dbReference>
<evidence type="ECO:0000313" key="5">
    <source>
        <dbReference type="EMBL" id="VAW42816.1"/>
    </source>
</evidence>
<name>A0A3B0WE13_9ZZZZ</name>
<dbReference type="PANTHER" id="PTHR43214">
    <property type="entry name" value="TWO-COMPONENT RESPONSE REGULATOR"/>
    <property type="match status" value="1"/>
</dbReference>
<dbReference type="PROSITE" id="PS00622">
    <property type="entry name" value="HTH_LUXR_1"/>
    <property type="match status" value="1"/>
</dbReference>
<proteinExistence type="predicted"/>